<organism evidence="2 3">
    <name type="scientific">Microscilla marina ATCC 23134</name>
    <dbReference type="NCBI Taxonomy" id="313606"/>
    <lineage>
        <taxon>Bacteria</taxon>
        <taxon>Pseudomonadati</taxon>
        <taxon>Bacteroidota</taxon>
        <taxon>Cytophagia</taxon>
        <taxon>Cytophagales</taxon>
        <taxon>Microscillaceae</taxon>
        <taxon>Microscilla</taxon>
    </lineage>
</organism>
<keyword evidence="1" id="KW-0812">Transmembrane</keyword>
<dbReference type="EMBL" id="AAWS01000005">
    <property type="protein sequence ID" value="EAY30783.1"/>
    <property type="molecule type" value="Genomic_DNA"/>
</dbReference>
<protein>
    <submittedName>
        <fullName evidence="2">Uncharacterized protein</fullName>
    </submittedName>
</protein>
<evidence type="ECO:0000313" key="3">
    <source>
        <dbReference type="Proteomes" id="UP000004095"/>
    </source>
</evidence>
<sequence>MGIEKKYISFKPGQSNTSPITPQEYVLMKMDFQQFFRLFKATQSTQKVNHAFYYKYLWFKVLTAFLLFLSGVLLGYMEHFILNNILVLLSLLTVVFVVIHPFSQTIALMAGATNIAPKVVEEAKSYYKFHYKNIYKTVSYEEYLELIQNFRQKAVKV</sequence>
<reference evidence="2 3" key="1">
    <citation type="submission" date="2007-01" db="EMBL/GenBank/DDBJ databases">
        <authorList>
            <person name="Haygood M."/>
            <person name="Podell S."/>
            <person name="Anderson C."/>
            <person name="Hopkinson B."/>
            <person name="Roe K."/>
            <person name="Barbeau K."/>
            <person name="Gaasterland T."/>
            <person name="Ferriera S."/>
            <person name="Johnson J."/>
            <person name="Kravitz S."/>
            <person name="Beeson K."/>
            <person name="Sutton G."/>
            <person name="Rogers Y.-H."/>
            <person name="Friedman R."/>
            <person name="Frazier M."/>
            <person name="Venter J.C."/>
        </authorList>
    </citation>
    <scope>NUCLEOTIDE SEQUENCE [LARGE SCALE GENOMIC DNA]</scope>
    <source>
        <strain evidence="2 3">ATCC 23134</strain>
    </source>
</reference>
<dbReference type="RefSeq" id="WP_002694486.1">
    <property type="nucleotide sequence ID" value="NZ_AAWS01000005.1"/>
</dbReference>
<dbReference type="AlphaFoldDB" id="A1ZFK9"/>
<feature type="transmembrane region" description="Helical" evidence="1">
    <location>
        <begin position="80"/>
        <end position="99"/>
    </location>
</feature>
<proteinExistence type="predicted"/>
<keyword evidence="3" id="KW-1185">Reference proteome</keyword>
<accession>A1ZFK9</accession>
<feature type="transmembrane region" description="Helical" evidence="1">
    <location>
        <begin position="56"/>
        <end position="74"/>
    </location>
</feature>
<gene>
    <name evidence="2" type="ORF">M23134_01107</name>
</gene>
<name>A1ZFK9_MICM2</name>
<keyword evidence="1" id="KW-0472">Membrane</keyword>
<comment type="caution">
    <text evidence="2">The sequence shown here is derived from an EMBL/GenBank/DDBJ whole genome shotgun (WGS) entry which is preliminary data.</text>
</comment>
<dbReference type="Proteomes" id="UP000004095">
    <property type="component" value="Unassembled WGS sequence"/>
</dbReference>
<evidence type="ECO:0000256" key="1">
    <source>
        <dbReference type="SAM" id="Phobius"/>
    </source>
</evidence>
<evidence type="ECO:0000313" key="2">
    <source>
        <dbReference type="EMBL" id="EAY30783.1"/>
    </source>
</evidence>
<keyword evidence="1" id="KW-1133">Transmembrane helix</keyword>